<reference evidence="3" key="1">
    <citation type="submission" date="2022-11" db="UniProtKB">
        <authorList>
            <consortium name="WormBaseParasite"/>
        </authorList>
    </citation>
    <scope>IDENTIFICATION</scope>
</reference>
<evidence type="ECO:0000313" key="2">
    <source>
        <dbReference type="Proteomes" id="UP000887565"/>
    </source>
</evidence>
<feature type="region of interest" description="Disordered" evidence="1">
    <location>
        <begin position="41"/>
        <end position="87"/>
    </location>
</feature>
<organism evidence="2 3">
    <name type="scientific">Romanomermis culicivorax</name>
    <name type="common">Nematode worm</name>
    <dbReference type="NCBI Taxonomy" id="13658"/>
    <lineage>
        <taxon>Eukaryota</taxon>
        <taxon>Metazoa</taxon>
        <taxon>Ecdysozoa</taxon>
        <taxon>Nematoda</taxon>
        <taxon>Enoplea</taxon>
        <taxon>Dorylaimia</taxon>
        <taxon>Mermithida</taxon>
        <taxon>Mermithoidea</taxon>
        <taxon>Mermithidae</taxon>
        <taxon>Romanomermis</taxon>
    </lineage>
</organism>
<dbReference type="AlphaFoldDB" id="A0A915I7S4"/>
<dbReference type="WBParaSite" id="nRc.2.0.1.t10214-RA">
    <property type="protein sequence ID" value="nRc.2.0.1.t10214-RA"/>
    <property type="gene ID" value="nRc.2.0.1.g10214"/>
</dbReference>
<accession>A0A915I7S4</accession>
<keyword evidence="2" id="KW-1185">Reference proteome</keyword>
<evidence type="ECO:0000313" key="3">
    <source>
        <dbReference type="WBParaSite" id="nRc.2.0.1.t10214-RA"/>
    </source>
</evidence>
<evidence type="ECO:0000256" key="1">
    <source>
        <dbReference type="SAM" id="MobiDB-lite"/>
    </source>
</evidence>
<proteinExistence type="predicted"/>
<sequence>MVAANNGLLRMYNSQDTPVEFKTAFPSVMLSSNHQVQVMGAKRSASLQSSAKFSKAQDGKTGKTLEVPRPQGQGQGSQELTLNMQGK</sequence>
<protein>
    <submittedName>
        <fullName evidence="3">Uncharacterized protein</fullName>
    </submittedName>
</protein>
<feature type="compositionally biased region" description="Polar residues" evidence="1">
    <location>
        <begin position="76"/>
        <end position="87"/>
    </location>
</feature>
<dbReference type="Proteomes" id="UP000887565">
    <property type="component" value="Unplaced"/>
</dbReference>
<name>A0A915I7S4_ROMCU</name>